<dbReference type="RefSeq" id="WP_102365581.1">
    <property type="nucleotide sequence ID" value="NZ_CP020991.1"/>
</dbReference>
<dbReference type="PIRSF" id="PIRSF004557">
    <property type="entry name" value="SecY"/>
    <property type="match status" value="1"/>
</dbReference>
<dbReference type="GO" id="GO:0065002">
    <property type="term" value="P:intracellular protein transmembrane transport"/>
    <property type="evidence" value="ECO:0007669"/>
    <property type="project" value="UniProtKB-UniRule"/>
</dbReference>
<comment type="caution">
    <text evidence="10">Lacks conserved residue(s) required for the propagation of feature annotation.</text>
</comment>
<dbReference type="HAMAP" id="MF_01465">
    <property type="entry name" value="SecY"/>
    <property type="match status" value="1"/>
</dbReference>
<dbReference type="InterPro" id="IPR002208">
    <property type="entry name" value="SecY/SEC61-alpha"/>
</dbReference>
<dbReference type="FunFam" id="1.10.3370.10:FF:000001">
    <property type="entry name" value="Preprotein translocase subunit SecY"/>
    <property type="match status" value="1"/>
</dbReference>
<comment type="subunit">
    <text evidence="10">Component of the Sec protein translocase complex. Heterotrimer consisting of SecY, SecE and SecG subunits. The heterotrimers can form oligomers, although 1 heterotrimer is thought to be able to translocate proteins. Interacts with the ribosome. Interacts with SecDF, and other proteins may be involved. Interacts with SecA.</text>
</comment>
<dbReference type="EMBL" id="CP020991">
    <property type="protein sequence ID" value="AUO19370.1"/>
    <property type="molecule type" value="Genomic_DNA"/>
</dbReference>
<evidence type="ECO:0000256" key="2">
    <source>
        <dbReference type="ARBA" id="ARBA00005751"/>
    </source>
</evidence>
<feature type="transmembrane region" description="Helical" evidence="10">
    <location>
        <begin position="145"/>
        <end position="164"/>
    </location>
</feature>
<evidence type="ECO:0000256" key="6">
    <source>
        <dbReference type="ARBA" id="ARBA00022989"/>
    </source>
</evidence>
<dbReference type="KEGG" id="mpec:B9O19_01209"/>
<feature type="transmembrane region" description="Helical" evidence="10">
    <location>
        <begin position="306"/>
        <end position="326"/>
    </location>
</feature>
<dbReference type="PROSITE" id="PS00755">
    <property type="entry name" value="SECY_1"/>
    <property type="match status" value="1"/>
</dbReference>
<dbReference type="GO" id="GO:0006605">
    <property type="term" value="P:protein targeting"/>
    <property type="evidence" value="ECO:0007669"/>
    <property type="project" value="UniProtKB-UniRule"/>
</dbReference>
<keyword evidence="15" id="KW-1185">Reference proteome</keyword>
<keyword evidence="3 10" id="KW-0813">Transport</keyword>
<organism evidence="14 15">
    <name type="scientific">Monoglobus pectinilyticus</name>
    <dbReference type="NCBI Taxonomy" id="1981510"/>
    <lineage>
        <taxon>Bacteria</taxon>
        <taxon>Bacillati</taxon>
        <taxon>Bacillota</taxon>
        <taxon>Clostridia</taxon>
        <taxon>Monoglobales</taxon>
        <taxon>Monoglobaceae</taxon>
        <taxon>Monoglobus</taxon>
    </lineage>
</organism>
<feature type="transmembrane region" description="Helical" evidence="10">
    <location>
        <begin position="264"/>
        <end position="286"/>
    </location>
</feature>
<comment type="similarity">
    <text evidence="2 10 13">Belongs to the SecY/SEC61-alpha family.</text>
</comment>
<gene>
    <name evidence="10" type="primary">secY</name>
    <name evidence="14" type="ORF">B9O19_01209</name>
</gene>
<evidence type="ECO:0000313" key="14">
    <source>
        <dbReference type="EMBL" id="AUO19370.1"/>
    </source>
</evidence>
<evidence type="ECO:0000256" key="11">
    <source>
        <dbReference type="RuleBase" id="RU000537"/>
    </source>
</evidence>
<evidence type="ECO:0000256" key="4">
    <source>
        <dbReference type="ARBA" id="ARBA00022692"/>
    </source>
</evidence>
<dbReference type="InterPro" id="IPR026593">
    <property type="entry name" value="SecY"/>
</dbReference>
<evidence type="ECO:0000256" key="9">
    <source>
        <dbReference type="ARBA" id="ARBA00039733"/>
    </source>
</evidence>
<dbReference type="InterPro" id="IPR023201">
    <property type="entry name" value="SecY_dom_sf"/>
</dbReference>
<keyword evidence="10" id="KW-1003">Cell membrane</keyword>
<dbReference type="PROSITE" id="PS00756">
    <property type="entry name" value="SECY_2"/>
    <property type="match status" value="1"/>
</dbReference>
<feature type="transmembrane region" description="Helical" evidence="10">
    <location>
        <begin position="205"/>
        <end position="225"/>
    </location>
</feature>
<dbReference type="OrthoDB" id="9809248at2"/>
<evidence type="ECO:0000256" key="5">
    <source>
        <dbReference type="ARBA" id="ARBA00022927"/>
    </source>
</evidence>
<comment type="subcellular location">
    <subcellularLocation>
        <location evidence="10">Cell membrane</location>
        <topology evidence="10">Multi-pass membrane protein</topology>
    </subcellularLocation>
    <subcellularLocation>
        <location evidence="1 12">Membrane</location>
        <topology evidence="1 12">Multi-pass membrane protein</topology>
    </subcellularLocation>
</comment>
<dbReference type="GeneID" id="98062615"/>
<sequence>MIDTIRNAWKIIDLRKKILYTILMIIIFRLGSCIPVPLLDPAAMKEIFTSDNSLFGFIDVISGGAFQNATIFAMSITPYINSSIIMQLLTVAIPALERLQKQGEDGRKKIAQITRYGTVVLAFIQAIGLYFMLKSYNAVTNPGLLTAVVVIFTFTAGTAFLMWLGEQITEKGVGNGISLIIFAGIVSRLPSMAQSLYAYAKGGGIGLIGVVALLIMIVVVVGLVVMMNEAERRIPVQYAKRVVGRKMYGGQSTHIPIKVASAGVIPIIFAMSIMSFPSTIAGFFGVTSQTGGFWGGFLKIFSSTSWVYAILYFLLIIFFTYFYTAIQFNPIEMSNNMKKNGGFIPGIRPGRPTSEYISKTLSRITLVGAIFLGLIAILPIFINLGLGINNFAIGGTSLLIVVGVALETVKDMESQMLMRHYKGFLE</sequence>
<keyword evidence="6 10" id="KW-1133">Transmembrane helix</keyword>
<evidence type="ECO:0000256" key="10">
    <source>
        <dbReference type="HAMAP-Rule" id="MF_01465"/>
    </source>
</evidence>
<evidence type="ECO:0000256" key="13">
    <source>
        <dbReference type="RuleBase" id="RU004349"/>
    </source>
</evidence>
<feature type="transmembrane region" description="Helical" evidence="10">
    <location>
        <begin position="361"/>
        <end position="382"/>
    </location>
</feature>
<keyword evidence="4 10" id="KW-0812">Transmembrane</keyword>
<feature type="transmembrane region" description="Helical" evidence="10">
    <location>
        <begin position="116"/>
        <end position="133"/>
    </location>
</feature>
<evidence type="ECO:0000256" key="12">
    <source>
        <dbReference type="RuleBase" id="RU003484"/>
    </source>
</evidence>
<dbReference type="GO" id="GO:0005886">
    <property type="term" value="C:plasma membrane"/>
    <property type="evidence" value="ECO:0007669"/>
    <property type="project" value="UniProtKB-SubCell"/>
</dbReference>
<comment type="function">
    <text evidence="10 11">The central subunit of the protein translocation channel SecYEG. Consists of two halves formed by TMs 1-5 and 6-10. These two domains form a lateral gate at the front which open onto the bilayer between TMs 2 and 7, and are clamped together by SecE at the back. The channel is closed by both a pore ring composed of hydrophobic SecY resides and a short helix (helix 2A) on the extracellular side of the membrane which forms a plug. The plug probably moves laterally to allow the channel to open. The ring and the pore may move independently.</text>
</comment>
<protein>
    <recommendedName>
        <fullName evidence="9 10">Protein translocase subunit SecY</fullName>
    </recommendedName>
</protein>
<dbReference type="Gene3D" id="1.10.3370.10">
    <property type="entry name" value="SecY subunit domain"/>
    <property type="match status" value="1"/>
</dbReference>
<evidence type="ECO:0000256" key="8">
    <source>
        <dbReference type="ARBA" id="ARBA00023136"/>
    </source>
</evidence>
<dbReference type="PRINTS" id="PR00303">
    <property type="entry name" value="SECYTRNLCASE"/>
</dbReference>
<evidence type="ECO:0000313" key="15">
    <source>
        <dbReference type="Proteomes" id="UP000235589"/>
    </source>
</evidence>
<evidence type="ECO:0000256" key="7">
    <source>
        <dbReference type="ARBA" id="ARBA00023010"/>
    </source>
</evidence>
<dbReference type="GO" id="GO:0043952">
    <property type="term" value="P:protein transport by the Sec complex"/>
    <property type="evidence" value="ECO:0007669"/>
    <property type="project" value="UniProtKB-UniRule"/>
</dbReference>
<name>A0A2K9P299_9FIRM</name>
<reference evidence="14 15" key="1">
    <citation type="submission" date="2017-04" db="EMBL/GenBank/DDBJ databases">
        <title>Monoglobus pectinilyticus 14 draft genome.</title>
        <authorList>
            <person name="Kim C."/>
            <person name="Rosendale D.I."/>
            <person name="Kelly W.J."/>
            <person name="Tannock G.W."/>
            <person name="Patchett M.L."/>
            <person name="Jordens J.Z."/>
        </authorList>
    </citation>
    <scope>NUCLEOTIDE SEQUENCE [LARGE SCALE GENOMIC DNA]</scope>
    <source>
        <strain evidence="14 15">14</strain>
    </source>
</reference>
<evidence type="ECO:0000256" key="3">
    <source>
        <dbReference type="ARBA" id="ARBA00022448"/>
    </source>
</evidence>
<feature type="transmembrane region" description="Helical" evidence="10">
    <location>
        <begin position="176"/>
        <end position="199"/>
    </location>
</feature>
<accession>A0A2K9P299</accession>
<dbReference type="NCBIfam" id="TIGR00967">
    <property type="entry name" value="3a0501s007"/>
    <property type="match status" value="1"/>
</dbReference>
<dbReference type="Proteomes" id="UP000235589">
    <property type="component" value="Chromosome"/>
</dbReference>
<keyword evidence="5 10" id="KW-0653">Protein transport</keyword>
<dbReference type="Pfam" id="PF00344">
    <property type="entry name" value="SecY"/>
    <property type="match status" value="1"/>
</dbReference>
<dbReference type="PANTHER" id="PTHR10906">
    <property type="entry name" value="SECY/SEC61-ALPHA FAMILY MEMBER"/>
    <property type="match status" value="1"/>
</dbReference>
<proteinExistence type="inferred from homology"/>
<dbReference type="AlphaFoldDB" id="A0A2K9P299"/>
<evidence type="ECO:0000256" key="1">
    <source>
        <dbReference type="ARBA" id="ARBA00004141"/>
    </source>
</evidence>
<feature type="transmembrane region" description="Helical" evidence="10">
    <location>
        <begin position="388"/>
        <end position="409"/>
    </location>
</feature>
<dbReference type="SUPFAM" id="SSF103491">
    <property type="entry name" value="Preprotein translocase SecY subunit"/>
    <property type="match status" value="1"/>
</dbReference>
<dbReference type="InterPro" id="IPR030659">
    <property type="entry name" value="SecY_CS"/>
</dbReference>
<keyword evidence="7 10" id="KW-0811">Translocation</keyword>
<feature type="transmembrane region" description="Helical" evidence="10">
    <location>
        <begin position="18"/>
        <end position="38"/>
    </location>
</feature>
<keyword evidence="8 10" id="KW-0472">Membrane</keyword>